<dbReference type="AlphaFoldDB" id="A0A1I5UF62"/>
<keyword evidence="3 5" id="KW-0697">Rotamase</keyword>
<dbReference type="RefSeq" id="WP_092017775.1">
    <property type="nucleotide sequence ID" value="NZ_FOXH01000007.1"/>
</dbReference>
<dbReference type="PROSITE" id="PS50059">
    <property type="entry name" value="FKBP_PPIASE"/>
    <property type="match status" value="2"/>
</dbReference>
<feature type="signal peptide" evidence="7">
    <location>
        <begin position="1"/>
        <end position="32"/>
    </location>
</feature>
<evidence type="ECO:0000256" key="6">
    <source>
        <dbReference type="RuleBase" id="RU003915"/>
    </source>
</evidence>
<dbReference type="GO" id="GO:0003755">
    <property type="term" value="F:peptidyl-prolyl cis-trans isomerase activity"/>
    <property type="evidence" value="ECO:0007669"/>
    <property type="project" value="UniProtKB-UniRule"/>
</dbReference>
<reference evidence="9 10" key="1">
    <citation type="submission" date="2016-10" db="EMBL/GenBank/DDBJ databases">
        <authorList>
            <person name="de Groot N.N."/>
        </authorList>
    </citation>
    <scope>NUCLEOTIDE SEQUENCE [LARGE SCALE GENOMIC DNA]</scope>
    <source>
        <strain evidence="10">E92,LMG 26720,CCM 7988</strain>
    </source>
</reference>
<proteinExistence type="inferred from homology"/>
<dbReference type="Pfam" id="PF00254">
    <property type="entry name" value="FKBP_C"/>
    <property type="match status" value="2"/>
</dbReference>
<feature type="domain" description="PPIase FKBP-type" evidence="8">
    <location>
        <begin position="76"/>
        <end position="163"/>
    </location>
</feature>
<keyword evidence="7" id="KW-0732">Signal</keyword>
<evidence type="ECO:0000256" key="4">
    <source>
        <dbReference type="ARBA" id="ARBA00023235"/>
    </source>
</evidence>
<feature type="chain" id="PRO_5011796777" description="Peptidyl-prolyl cis-trans isomerase" evidence="7">
    <location>
        <begin position="33"/>
        <end position="301"/>
    </location>
</feature>
<evidence type="ECO:0000256" key="7">
    <source>
        <dbReference type="SAM" id="SignalP"/>
    </source>
</evidence>
<dbReference type="PANTHER" id="PTHR43811">
    <property type="entry name" value="FKBP-TYPE PEPTIDYL-PROLYL CIS-TRANS ISOMERASE FKPA"/>
    <property type="match status" value="1"/>
</dbReference>
<evidence type="ECO:0000256" key="3">
    <source>
        <dbReference type="ARBA" id="ARBA00023110"/>
    </source>
</evidence>
<dbReference type="Proteomes" id="UP000199306">
    <property type="component" value="Unassembled WGS sequence"/>
</dbReference>
<dbReference type="EC" id="5.2.1.8" evidence="6"/>
<dbReference type="SUPFAM" id="SSF54534">
    <property type="entry name" value="FKBP-like"/>
    <property type="match status" value="2"/>
</dbReference>
<sequence length="301" mass="32706">MIKPLSTFKFIGFLLMGALLSSCLSSPTDDFAAKQLQNDKDIQSYISKNNLSMTKDLNGMYYNVTSNGGSRVPQANELVTLYYVTSRLDGTILDSTSESKQQPSAFIWTTNAATIFGLPISTMKQGDKGTFLLPSGLAYGSQSYANLPAYSPIRVDIKFLKTRNEEEQISEFLTNQKLPTPVLTSTGLRYIITKSNPAGDSIKTGKTVKVNYVGKLLYSFRQTNSSGLTTYDSQFDAGSYSFVMGAQSVIAGFQEGISKMRVGEKAILVFPSSLGYGASGGGSLIPPYAPLYFEIEVVSIQ</sequence>
<protein>
    <recommendedName>
        <fullName evidence="6">Peptidyl-prolyl cis-trans isomerase</fullName>
        <ecNumber evidence="6">5.2.1.8</ecNumber>
    </recommendedName>
</protein>
<keyword evidence="4 5" id="KW-0413">Isomerase</keyword>
<comment type="similarity">
    <text evidence="2 6">Belongs to the FKBP-type PPIase family.</text>
</comment>
<evidence type="ECO:0000256" key="2">
    <source>
        <dbReference type="ARBA" id="ARBA00006577"/>
    </source>
</evidence>
<dbReference type="InterPro" id="IPR046357">
    <property type="entry name" value="PPIase_dom_sf"/>
</dbReference>
<dbReference type="Gene3D" id="3.10.50.40">
    <property type="match status" value="2"/>
</dbReference>
<feature type="domain" description="PPIase FKBP-type" evidence="8">
    <location>
        <begin position="205"/>
        <end position="301"/>
    </location>
</feature>
<dbReference type="EMBL" id="FOXH01000007">
    <property type="protein sequence ID" value="SFP93923.1"/>
    <property type="molecule type" value="Genomic_DNA"/>
</dbReference>
<gene>
    <name evidence="9" type="ORF">SAMN04515674_107150</name>
</gene>
<organism evidence="9 10">
    <name type="scientific">Pseudarcicella hirudinis</name>
    <dbReference type="NCBI Taxonomy" id="1079859"/>
    <lineage>
        <taxon>Bacteria</taxon>
        <taxon>Pseudomonadati</taxon>
        <taxon>Bacteroidota</taxon>
        <taxon>Cytophagia</taxon>
        <taxon>Cytophagales</taxon>
        <taxon>Flectobacillaceae</taxon>
        <taxon>Pseudarcicella</taxon>
    </lineage>
</organism>
<dbReference type="InterPro" id="IPR001179">
    <property type="entry name" value="PPIase_FKBP_dom"/>
</dbReference>
<evidence type="ECO:0000256" key="5">
    <source>
        <dbReference type="PROSITE-ProRule" id="PRU00277"/>
    </source>
</evidence>
<dbReference type="PANTHER" id="PTHR43811:SF19">
    <property type="entry name" value="39 KDA FK506-BINDING NUCLEAR PROTEIN"/>
    <property type="match status" value="1"/>
</dbReference>
<evidence type="ECO:0000313" key="10">
    <source>
        <dbReference type="Proteomes" id="UP000199306"/>
    </source>
</evidence>
<evidence type="ECO:0000259" key="8">
    <source>
        <dbReference type="PROSITE" id="PS50059"/>
    </source>
</evidence>
<dbReference type="STRING" id="1079859.SAMN04515674_107150"/>
<evidence type="ECO:0000256" key="1">
    <source>
        <dbReference type="ARBA" id="ARBA00000971"/>
    </source>
</evidence>
<name>A0A1I5UF62_9BACT</name>
<keyword evidence="10" id="KW-1185">Reference proteome</keyword>
<comment type="catalytic activity">
    <reaction evidence="1 5 6">
        <text>[protein]-peptidylproline (omega=180) = [protein]-peptidylproline (omega=0)</text>
        <dbReference type="Rhea" id="RHEA:16237"/>
        <dbReference type="Rhea" id="RHEA-COMP:10747"/>
        <dbReference type="Rhea" id="RHEA-COMP:10748"/>
        <dbReference type="ChEBI" id="CHEBI:83833"/>
        <dbReference type="ChEBI" id="CHEBI:83834"/>
        <dbReference type="EC" id="5.2.1.8"/>
    </reaction>
</comment>
<dbReference type="PROSITE" id="PS51257">
    <property type="entry name" value="PROKAR_LIPOPROTEIN"/>
    <property type="match status" value="1"/>
</dbReference>
<evidence type="ECO:0000313" key="9">
    <source>
        <dbReference type="EMBL" id="SFP93923.1"/>
    </source>
</evidence>
<accession>A0A1I5UF62</accession>
<dbReference type="OrthoDB" id="979394at2"/>